<protein>
    <recommendedName>
        <fullName evidence="3">legumain</fullName>
        <ecNumber evidence="3">3.4.22.34</ecNumber>
    </recommendedName>
</protein>
<dbReference type="FunFam" id="3.40.50.1460:FF:000006">
    <property type="entry name" value="Legumain"/>
    <property type="match status" value="1"/>
</dbReference>
<evidence type="ECO:0000256" key="6">
    <source>
        <dbReference type="ARBA" id="ARBA00022801"/>
    </source>
</evidence>
<dbReference type="FunFam" id="1.10.132.130:FF:000001">
    <property type="entry name" value="Vacuolar-processing enzyme beta-isozyme"/>
    <property type="match status" value="1"/>
</dbReference>
<evidence type="ECO:0000256" key="5">
    <source>
        <dbReference type="ARBA" id="ARBA00022729"/>
    </source>
</evidence>
<dbReference type="GO" id="GO:0004197">
    <property type="term" value="F:cysteine-type endopeptidase activity"/>
    <property type="evidence" value="ECO:0007669"/>
    <property type="project" value="UniProtKB-EC"/>
</dbReference>
<evidence type="ECO:0000256" key="4">
    <source>
        <dbReference type="ARBA" id="ARBA00022670"/>
    </source>
</evidence>
<dbReference type="Gene3D" id="1.10.132.130">
    <property type="match status" value="1"/>
</dbReference>
<dbReference type="PRINTS" id="PR00776">
    <property type="entry name" value="HEMOGLOBNASE"/>
</dbReference>
<dbReference type="PANTHER" id="PTHR12000:SF42">
    <property type="entry name" value="LEGUMAIN"/>
    <property type="match status" value="1"/>
</dbReference>
<dbReference type="EMBL" id="KY646201">
    <property type="protein sequence ID" value="AQX35828.1"/>
    <property type="molecule type" value="mRNA"/>
</dbReference>
<dbReference type="AlphaFoldDB" id="A0A1S6XZC8"/>
<comment type="similarity">
    <text evidence="2">Belongs to the peptidase C13 family.</text>
</comment>
<dbReference type="PIRSF" id="PIRSF500139">
    <property type="entry name" value="AE"/>
    <property type="match status" value="1"/>
</dbReference>
<evidence type="ECO:0000256" key="2">
    <source>
        <dbReference type="ARBA" id="ARBA00009941"/>
    </source>
</evidence>
<dbReference type="VEuPathDB" id="VectorBase:ISCW015983"/>
<dbReference type="CDD" id="cd21115">
    <property type="entry name" value="legumain_C"/>
    <property type="match status" value="1"/>
</dbReference>
<dbReference type="VEuPathDB" id="VectorBase:ISCI015983"/>
<keyword evidence="4" id="KW-0645">Protease</keyword>
<feature type="active site" description="Nucleophile" evidence="8">
    <location>
        <position position="195"/>
    </location>
</feature>
<evidence type="ECO:0000256" key="8">
    <source>
        <dbReference type="PIRSR" id="PIRSR019663-1"/>
    </source>
</evidence>
<feature type="chain" id="PRO_5012729623" description="legumain" evidence="9">
    <location>
        <begin position="23"/>
        <end position="441"/>
    </location>
</feature>
<accession>A0A1S6XZC8</accession>
<dbReference type="Pfam" id="PF20985">
    <property type="entry name" value="Legum_prodom"/>
    <property type="match status" value="1"/>
</dbReference>
<evidence type="ECO:0000313" key="11">
    <source>
        <dbReference type="EMBL" id="AQX35828.1"/>
    </source>
</evidence>
<dbReference type="PIRSF" id="PIRSF019663">
    <property type="entry name" value="Legumain"/>
    <property type="match status" value="1"/>
</dbReference>
<dbReference type="VEuPathDB" id="VectorBase:ISCP_034429"/>
<dbReference type="Pfam" id="PF01650">
    <property type="entry name" value="Peptidase_C13"/>
    <property type="match status" value="1"/>
</dbReference>
<keyword evidence="7" id="KW-0788">Thiol protease</keyword>
<evidence type="ECO:0000259" key="10">
    <source>
        <dbReference type="Pfam" id="PF20985"/>
    </source>
</evidence>
<evidence type="ECO:0000256" key="9">
    <source>
        <dbReference type="SAM" id="SignalP"/>
    </source>
</evidence>
<organism evidence="11">
    <name type="scientific">Ixodes scapularis</name>
    <name type="common">Black-legged tick</name>
    <name type="synonym">Deer tick</name>
    <dbReference type="NCBI Taxonomy" id="6945"/>
    <lineage>
        <taxon>Eukaryota</taxon>
        <taxon>Metazoa</taxon>
        <taxon>Ecdysozoa</taxon>
        <taxon>Arthropoda</taxon>
        <taxon>Chelicerata</taxon>
        <taxon>Arachnida</taxon>
        <taxon>Acari</taxon>
        <taxon>Parasitiformes</taxon>
        <taxon>Ixodida</taxon>
        <taxon>Ixodoidea</taxon>
        <taxon>Ixodidae</taxon>
        <taxon>Ixodinae</taxon>
        <taxon>Ixodes</taxon>
    </lineage>
</organism>
<reference evidence="11" key="1">
    <citation type="submission" date="2017-02" db="EMBL/GenBank/DDBJ databases">
        <title>Multiple legumains in Ixodes scapularis ticks.</title>
        <authorList>
            <person name="Hartmann D."/>
            <person name="Sojka D."/>
        </authorList>
    </citation>
    <scope>NUCLEOTIDE SEQUENCE</scope>
    <source>
        <tissue evidence="11">Gut</tissue>
    </source>
</reference>
<evidence type="ECO:0000256" key="1">
    <source>
        <dbReference type="ARBA" id="ARBA00000810"/>
    </source>
</evidence>
<sequence length="441" mass="49245" precursor="true">MLTLRSIISPLALALLFSLAIGSSIPNSKAEASADAKLWALLVAGSNYYFNYRHQADICHAYHVLHNHGIPDERIVVMMYDDIAHDPSNPTPGILINHLNGSNVYEGVPKDYTGDLVTPKNFLSILQGKKIKGGSGKVIASGPNDHVFVYFADHGAPGLIAFPNDDLHATDLSRVIKQMHEQKKFGKLVFYVEACESGSMFENLLPDDINVYATTAANSDESSYACYWDDFRQTYLGDVYSVKWMEDSDREDLHKETLLKQFKIVRSETNTSHVMEFGDLKIANLKVSEFQGAKSPPPIVLPEAPLDAVDSRDVPIAIVRKKLQKATDPQIKLSLKHELDQMLRNRAFLKEKMVELVSFVTLGDADKTEQLLKAKIPLRDHTCYEQAVRYFDATCFELSANPHALAHLRVLVNMCEEKISVSEIREAMDNVCTHPTVVGIV</sequence>
<dbReference type="BRENDA" id="3.4.22.34">
    <property type="organism ID" value="10611"/>
</dbReference>
<dbReference type="InterPro" id="IPR048501">
    <property type="entry name" value="Legum_prodom"/>
</dbReference>
<evidence type="ECO:0000256" key="3">
    <source>
        <dbReference type="ARBA" id="ARBA00012628"/>
    </source>
</evidence>
<feature type="domain" description="Legumain prodomain" evidence="10">
    <location>
        <begin position="338"/>
        <end position="432"/>
    </location>
</feature>
<keyword evidence="6 11" id="KW-0378">Hydrolase</keyword>
<dbReference type="InterPro" id="IPR046427">
    <property type="entry name" value="Legumain_prodom_sf"/>
</dbReference>
<dbReference type="GO" id="GO:0051603">
    <property type="term" value="P:proteolysis involved in protein catabolic process"/>
    <property type="evidence" value="ECO:0007669"/>
    <property type="project" value="InterPro"/>
</dbReference>
<feature type="active site" evidence="8">
    <location>
        <position position="154"/>
    </location>
</feature>
<dbReference type="InterPro" id="IPR001096">
    <property type="entry name" value="Peptidase_C13"/>
</dbReference>
<feature type="signal peptide" evidence="9">
    <location>
        <begin position="1"/>
        <end position="22"/>
    </location>
</feature>
<name>A0A1S6XZC8_IXOSC</name>
<comment type="catalytic activity">
    <reaction evidence="1">
        <text>Hydrolysis of proteins and small molecule substrates at -Asn-|-Xaa- bonds.</text>
        <dbReference type="EC" id="3.4.22.34"/>
    </reaction>
</comment>
<dbReference type="EC" id="3.4.22.34" evidence="3"/>
<proteinExistence type="evidence at transcript level"/>
<evidence type="ECO:0000256" key="7">
    <source>
        <dbReference type="ARBA" id="ARBA00022807"/>
    </source>
</evidence>
<dbReference type="Gene3D" id="3.40.50.1460">
    <property type="match status" value="1"/>
</dbReference>
<dbReference type="InterPro" id="IPR043577">
    <property type="entry name" value="AE"/>
</dbReference>
<dbReference type="PANTHER" id="PTHR12000">
    <property type="entry name" value="HEMOGLOBINASE FAMILY MEMBER"/>
    <property type="match status" value="1"/>
</dbReference>
<dbReference type="OrthoDB" id="9995590at2759"/>
<keyword evidence="5 9" id="KW-0732">Signal</keyword>